<sequence>MIFPRFALHQGHGDAAILAVEGTFRATFEGRPGDLDWPETRPLCDGDQAFADIRQGRVAGPKIFLIP</sequence>
<dbReference type="AlphaFoldDB" id="A0A1H5UGS2"/>
<evidence type="ECO:0000313" key="2">
    <source>
        <dbReference type="Proteomes" id="UP000236742"/>
    </source>
</evidence>
<gene>
    <name evidence="1" type="ORF">SAMN05421751_10454</name>
</gene>
<organism evidence="1 2">
    <name type="scientific">Jhaorihella thermophila</name>
    <dbReference type="NCBI Taxonomy" id="488547"/>
    <lineage>
        <taxon>Bacteria</taxon>
        <taxon>Pseudomonadati</taxon>
        <taxon>Pseudomonadota</taxon>
        <taxon>Alphaproteobacteria</taxon>
        <taxon>Rhodobacterales</taxon>
        <taxon>Paracoccaceae</taxon>
        <taxon>Jhaorihella</taxon>
    </lineage>
</organism>
<reference evidence="1 2" key="1">
    <citation type="submission" date="2016-10" db="EMBL/GenBank/DDBJ databases">
        <authorList>
            <person name="de Groot N.N."/>
        </authorList>
    </citation>
    <scope>NUCLEOTIDE SEQUENCE [LARGE SCALE GENOMIC DNA]</scope>
    <source>
        <strain evidence="1 2">DSM 23413</strain>
    </source>
</reference>
<protein>
    <submittedName>
        <fullName evidence="1">Uncharacterized protein</fullName>
    </submittedName>
</protein>
<keyword evidence="2" id="KW-1185">Reference proteome</keyword>
<dbReference type="Proteomes" id="UP000236742">
    <property type="component" value="Unassembled WGS sequence"/>
</dbReference>
<dbReference type="EMBL" id="FNVD01000004">
    <property type="protein sequence ID" value="SEF74245.1"/>
    <property type="molecule type" value="Genomic_DNA"/>
</dbReference>
<accession>A0A1H5UGS2</accession>
<name>A0A1H5UGS2_9RHOB</name>
<evidence type="ECO:0000313" key="1">
    <source>
        <dbReference type="EMBL" id="SEF74245.1"/>
    </source>
</evidence>
<proteinExistence type="predicted"/>